<dbReference type="Proteomes" id="UP000015381">
    <property type="component" value="Chromosome I"/>
</dbReference>
<dbReference type="HOGENOM" id="CLU_179746_0_0_2"/>
<reference evidence="2 3" key="1">
    <citation type="journal article" date="2011" name="J. Bacteriol.">
        <title>Genome sequence of Halorhabdus tiamatea, the first archaeon isolated from a deep-sea anoxic brine lake.</title>
        <authorList>
            <person name="Antunes A."/>
            <person name="Alam I."/>
            <person name="Bajic V.B."/>
            <person name="Stingl U."/>
        </authorList>
    </citation>
    <scope>NUCLEOTIDE SEQUENCE [LARGE SCALE GENOMIC DNA]</scope>
    <source>
        <strain evidence="2 3">SARL4B</strain>
    </source>
</reference>
<evidence type="ECO:0000313" key="2">
    <source>
        <dbReference type="EMBL" id="ERJ05476.1"/>
    </source>
</evidence>
<dbReference type="Proteomes" id="UP000003861">
    <property type="component" value="Unassembled WGS sequence"/>
</dbReference>
<protein>
    <submittedName>
        <fullName evidence="2">Sugar metabolism cluster protein</fullName>
    </submittedName>
</protein>
<dbReference type="KEGG" id="hti:HTIA_1463"/>
<dbReference type="Pfam" id="PF20126">
    <property type="entry name" value="TumE"/>
    <property type="match status" value="1"/>
</dbReference>
<dbReference type="InterPro" id="IPR045397">
    <property type="entry name" value="TumE-like"/>
</dbReference>
<evidence type="ECO:0000313" key="3">
    <source>
        <dbReference type="Proteomes" id="UP000003861"/>
    </source>
</evidence>
<name>F7PJD4_9EURY</name>
<dbReference type="eggNOG" id="arCOG06398">
    <property type="taxonomic scope" value="Archaea"/>
</dbReference>
<dbReference type="STRING" id="1033806.HTIA_1463"/>
<dbReference type="EMBL" id="HF571520">
    <property type="protein sequence ID" value="CCQ33590.1"/>
    <property type="molecule type" value="Genomic_DNA"/>
</dbReference>
<evidence type="ECO:0000313" key="4">
    <source>
        <dbReference type="Proteomes" id="UP000015381"/>
    </source>
</evidence>
<evidence type="ECO:0000313" key="1">
    <source>
        <dbReference type="EMBL" id="CCQ33590.1"/>
    </source>
</evidence>
<proteinExistence type="predicted"/>
<dbReference type="EMBL" id="AFNT02000032">
    <property type="protein sequence ID" value="ERJ05476.1"/>
    <property type="molecule type" value="Genomic_DNA"/>
</dbReference>
<keyword evidence="4" id="KW-1185">Reference proteome</keyword>
<sequence length="96" mass="11337">MDDVDVEVIRDRRRDFGDEIVRIRVLRVPESQKFPEGIKYAFHYGRKNGDDPIRRYDNHHGVHERHVGSNTEEIDFPGVETLLRKFITELPDHVSP</sequence>
<dbReference type="OrthoDB" id="294990at2157"/>
<dbReference type="RefSeq" id="WP_008525863.1">
    <property type="nucleotide sequence ID" value="NC_021921.1"/>
</dbReference>
<accession>F7PJD4</accession>
<reference evidence="1 4" key="3">
    <citation type="journal article" date="2014" name="Environ. Microbiol.">
        <title>Halorhabdus tiamatea: proteogenomics and glycosidase activity measurements identify the first cultivated euryarchaeon from a deep-sea anoxic brine lake as potential polysaccharide degrader.</title>
        <authorList>
            <person name="Werner J."/>
            <person name="Ferrer M."/>
            <person name="Michel G."/>
            <person name="Mann A.J."/>
            <person name="Huang S."/>
            <person name="Juarez S."/>
            <person name="Ciordia S."/>
            <person name="Albar J.P."/>
            <person name="Alcaide M."/>
            <person name="La Cono V."/>
            <person name="Yakimov M.M."/>
            <person name="Antunes A."/>
            <person name="Taborda M."/>
            <person name="Da Costa M.S."/>
            <person name="Amann R.I."/>
            <person name="Gloeckner F.O."/>
            <person name="Golyshina O.V."/>
            <person name="Golyshin P.N."/>
            <person name="Teeling H."/>
        </authorList>
    </citation>
    <scope>NUCLEOTIDE SEQUENCE [LARGE SCALE GENOMIC DNA]</scope>
    <source>
        <strain evidence="4">SARL4B</strain>
        <strain evidence="1">Type strain: SARL4B</strain>
    </source>
</reference>
<reference evidence="2 3" key="2">
    <citation type="journal article" date="2013" name="PLoS ONE">
        <title>INDIGO - INtegrated Data Warehouse of MIcrobial GenOmes with Examples from the Red Sea Extremophiles.</title>
        <authorList>
            <person name="Alam I."/>
            <person name="Antunes A."/>
            <person name="Kamau A.A."/>
            <person name="Ba Alawi W."/>
            <person name="Kalkatawi M."/>
            <person name="Stingl U."/>
            <person name="Bajic V.B."/>
        </authorList>
    </citation>
    <scope>NUCLEOTIDE SEQUENCE [LARGE SCALE GENOMIC DNA]</scope>
    <source>
        <strain evidence="2 3">SARL4B</strain>
    </source>
</reference>
<dbReference type="AlphaFoldDB" id="F7PJD4"/>
<dbReference type="GeneID" id="23799982"/>
<gene>
    <name evidence="2" type="ORF">HLRTI_002548</name>
    <name evidence="1" type="ORF">HTIA_1463</name>
</gene>
<organism evidence="2 3">
    <name type="scientific">Halorhabdus tiamatea SARL4B</name>
    <dbReference type="NCBI Taxonomy" id="1033806"/>
    <lineage>
        <taxon>Archaea</taxon>
        <taxon>Methanobacteriati</taxon>
        <taxon>Methanobacteriota</taxon>
        <taxon>Stenosarchaea group</taxon>
        <taxon>Halobacteria</taxon>
        <taxon>Halobacteriales</taxon>
        <taxon>Haloarculaceae</taxon>
        <taxon>Halorhabdus</taxon>
    </lineage>
</organism>